<accession>A0AAV4QRI9</accession>
<keyword evidence="2" id="KW-1185">Reference proteome</keyword>
<protein>
    <submittedName>
        <fullName evidence="1">Uncharacterized protein</fullName>
    </submittedName>
</protein>
<comment type="caution">
    <text evidence="1">The sequence shown here is derived from an EMBL/GenBank/DDBJ whole genome shotgun (WGS) entry which is preliminary data.</text>
</comment>
<proteinExistence type="predicted"/>
<sequence>MLDFQTCPKLSYYLKSFLLTTALLNHADFLFRGTPVFPRMKNERSGMESKLRVTDGMLILHCRDGCHSTKQEDKPRSIWQRSRPPGVKQQLFRFDI</sequence>
<name>A0AAV4QRI9_CAEEX</name>
<reference evidence="1 2" key="1">
    <citation type="submission" date="2021-06" db="EMBL/GenBank/DDBJ databases">
        <title>Caerostris extrusa draft genome.</title>
        <authorList>
            <person name="Kono N."/>
            <person name="Arakawa K."/>
        </authorList>
    </citation>
    <scope>NUCLEOTIDE SEQUENCE [LARGE SCALE GENOMIC DNA]</scope>
</reference>
<gene>
    <name evidence="1" type="ORF">CEXT_291151</name>
</gene>
<dbReference type="Proteomes" id="UP001054945">
    <property type="component" value="Unassembled WGS sequence"/>
</dbReference>
<evidence type="ECO:0000313" key="2">
    <source>
        <dbReference type="Proteomes" id="UP001054945"/>
    </source>
</evidence>
<evidence type="ECO:0000313" key="1">
    <source>
        <dbReference type="EMBL" id="GIY10203.1"/>
    </source>
</evidence>
<organism evidence="1 2">
    <name type="scientific">Caerostris extrusa</name>
    <name type="common">Bark spider</name>
    <name type="synonym">Caerostris bankana</name>
    <dbReference type="NCBI Taxonomy" id="172846"/>
    <lineage>
        <taxon>Eukaryota</taxon>
        <taxon>Metazoa</taxon>
        <taxon>Ecdysozoa</taxon>
        <taxon>Arthropoda</taxon>
        <taxon>Chelicerata</taxon>
        <taxon>Arachnida</taxon>
        <taxon>Araneae</taxon>
        <taxon>Araneomorphae</taxon>
        <taxon>Entelegynae</taxon>
        <taxon>Araneoidea</taxon>
        <taxon>Araneidae</taxon>
        <taxon>Caerostris</taxon>
    </lineage>
</organism>
<dbReference type="AlphaFoldDB" id="A0AAV4QRI9"/>
<dbReference type="EMBL" id="BPLR01006491">
    <property type="protein sequence ID" value="GIY10203.1"/>
    <property type="molecule type" value="Genomic_DNA"/>
</dbReference>